<dbReference type="InterPro" id="IPR013610">
    <property type="entry name" value="ArdC_N"/>
</dbReference>
<dbReference type="Pfam" id="PF18818">
    <property type="entry name" value="MPTase-PolyVal"/>
    <property type="match status" value="1"/>
</dbReference>
<keyword evidence="4" id="KW-1185">Reference proteome</keyword>
<evidence type="ECO:0000313" key="4">
    <source>
        <dbReference type="Proteomes" id="UP001055153"/>
    </source>
</evidence>
<feature type="domain" description="Polyvalent protein metallopeptidase" evidence="2">
    <location>
        <begin position="167"/>
        <end position="289"/>
    </location>
</feature>
<comment type="caution">
    <text evidence="3">The sequence shown here is derived from an EMBL/GenBank/DDBJ whole genome shotgun (WGS) entry which is preliminary data.</text>
</comment>
<feature type="domain" description="N-terminal" evidence="1">
    <location>
        <begin position="17"/>
        <end position="140"/>
    </location>
</feature>
<evidence type="ECO:0000259" key="1">
    <source>
        <dbReference type="Pfam" id="PF08401"/>
    </source>
</evidence>
<dbReference type="Pfam" id="PF08401">
    <property type="entry name" value="ArdcN"/>
    <property type="match status" value="1"/>
</dbReference>
<name>A0ABQ4SMQ0_9HYPH</name>
<reference evidence="3" key="1">
    <citation type="journal article" date="2021" name="Front. Microbiol.">
        <title>Comprehensive Comparative Genomics and Phenotyping of Methylobacterium Species.</title>
        <authorList>
            <person name="Alessa O."/>
            <person name="Ogura Y."/>
            <person name="Fujitani Y."/>
            <person name="Takami H."/>
            <person name="Hayashi T."/>
            <person name="Sahin N."/>
            <person name="Tani A."/>
        </authorList>
    </citation>
    <scope>NUCLEOTIDE SEQUENCE</scope>
    <source>
        <strain evidence="3">DSM 17168</strain>
    </source>
</reference>
<dbReference type="PIRSF" id="PIRSF037112">
    <property type="entry name" value="Antirestriction_ArdC"/>
    <property type="match status" value="1"/>
</dbReference>
<organism evidence="3 4">
    <name type="scientific">Methylobacterium isbiliense</name>
    <dbReference type="NCBI Taxonomy" id="315478"/>
    <lineage>
        <taxon>Bacteria</taxon>
        <taxon>Pseudomonadati</taxon>
        <taxon>Pseudomonadota</taxon>
        <taxon>Alphaproteobacteria</taxon>
        <taxon>Hyphomicrobiales</taxon>
        <taxon>Methylobacteriaceae</taxon>
        <taxon>Methylobacterium</taxon>
    </lineage>
</organism>
<dbReference type="Proteomes" id="UP001055153">
    <property type="component" value="Unassembled WGS sequence"/>
</dbReference>
<dbReference type="InterPro" id="IPR017113">
    <property type="entry name" value="Antirestriction_ArdC"/>
</dbReference>
<sequence>MPRAFPSRSAAGPNRINLYEEITSKIIAELEAGRLPWVQPWGSSAVAAPLAMPKNAATGRQYSGINVLILWGAVVARGFSGQSWLTFRQALSLGGNVRKGERGTTVVYADRFVPDDERKRARETGDEAQAIPFLKRFTVFSTDQCEGLPEDIVTAPVPVPEGLILPEVESLLRASRADLRLGGDKAFYAPTLDYIQVPRPEAYFEPINWHRTALHELGHWSGHATRLGRDLSGGFGSKKYAQEELVAEMCAAFCCATLGITPTVRHADYIGSWLDVLREDSKAIVRAASAASKAADYLLAFRSGVHQPATTPADDDQEAV</sequence>
<dbReference type="EMBL" id="BPQQ01000066">
    <property type="protein sequence ID" value="GJE02976.1"/>
    <property type="molecule type" value="Genomic_DNA"/>
</dbReference>
<protein>
    <submittedName>
        <fullName evidence="3">DNA primase TraC</fullName>
    </submittedName>
</protein>
<proteinExistence type="predicted"/>
<evidence type="ECO:0000313" key="3">
    <source>
        <dbReference type="EMBL" id="GJE02976.1"/>
    </source>
</evidence>
<accession>A0ABQ4SMQ0</accession>
<evidence type="ECO:0000259" key="2">
    <source>
        <dbReference type="Pfam" id="PF18818"/>
    </source>
</evidence>
<dbReference type="InterPro" id="IPR041459">
    <property type="entry name" value="MPTase-PolyVal"/>
</dbReference>
<gene>
    <name evidence="3" type="primary">traC_2</name>
    <name evidence="3" type="ORF">GMJLKIPL_4926</name>
</gene>
<dbReference type="RefSeq" id="WP_238240308.1">
    <property type="nucleotide sequence ID" value="NZ_BPQQ01000066.1"/>
</dbReference>
<reference evidence="3" key="2">
    <citation type="submission" date="2021-08" db="EMBL/GenBank/DDBJ databases">
        <authorList>
            <person name="Tani A."/>
            <person name="Ola A."/>
            <person name="Ogura Y."/>
            <person name="Katsura K."/>
            <person name="Hayashi T."/>
        </authorList>
    </citation>
    <scope>NUCLEOTIDE SEQUENCE</scope>
    <source>
        <strain evidence="3">DSM 17168</strain>
    </source>
</reference>